<dbReference type="EMBL" id="CP003390">
    <property type="protein sequence ID" value="AFI83167.1"/>
    <property type="molecule type" value="Genomic_DNA"/>
</dbReference>
<dbReference type="eggNOG" id="COG3047">
    <property type="taxonomic scope" value="Bacteria"/>
</dbReference>
<gene>
    <name evidence="1" type="ordered locus">Q7A_309</name>
</gene>
<dbReference type="GO" id="GO:0019867">
    <property type="term" value="C:outer membrane"/>
    <property type="evidence" value="ECO:0007669"/>
    <property type="project" value="InterPro"/>
</dbReference>
<dbReference type="Gene3D" id="2.40.160.20">
    <property type="match status" value="1"/>
</dbReference>
<keyword evidence="2" id="KW-1185">Reference proteome</keyword>
<accession>I1XFJ8</accession>
<evidence type="ECO:0000313" key="1">
    <source>
        <dbReference type="EMBL" id="AFI83167.1"/>
    </source>
</evidence>
<dbReference type="AlphaFoldDB" id="I1XFJ8"/>
<dbReference type="STRING" id="754476.Q7A_309"/>
<protein>
    <submittedName>
        <fullName evidence="1">Outer membrane protein W</fullName>
    </submittedName>
</protein>
<dbReference type="PATRIC" id="fig|754476.3.peg.306"/>
<evidence type="ECO:0000313" key="2">
    <source>
        <dbReference type="Proteomes" id="UP000009144"/>
    </source>
</evidence>
<dbReference type="InterPro" id="IPR005618">
    <property type="entry name" value="OMPW"/>
</dbReference>
<dbReference type="Proteomes" id="UP000009144">
    <property type="component" value="Chromosome"/>
</dbReference>
<dbReference type="HOGENOM" id="CLU_2717747_0_0_6"/>
<sequence>MNYTYFFDEKIPSSSQLSKAGDEVKLDSYWGWAAQVGVDIAMNQHWFSIWMSNSWILIRRPVLKNVRWRCQN</sequence>
<dbReference type="Pfam" id="PF03922">
    <property type="entry name" value="OmpW"/>
    <property type="match status" value="1"/>
</dbReference>
<reference evidence="1 2" key="1">
    <citation type="journal article" date="2012" name="J. Bacteriol.">
        <title>Complete genome sequences of Methylophaga sp. strain JAM1 and Methylophaga sp. strain JAM7.</title>
        <authorList>
            <person name="Villeneuve C."/>
            <person name="Martineau C."/>
            <person name="Mauffrey F."/>
            <person name="Villemur R."/>
        </authorList>
    </citation>
    <scope>NUCLEOTIDE SEQUENCE [LARGE SCALE GENOMIC DNA]</scope>
    <source>
        <strain evidence="1 2">JAM1</strain>
    </source>
</reference>
<organism evidence="1 2">
    <name type="scientific">Methylophaga nitratireducenticrescens</name>
    <dbReference type="NCBI Taxonomy" id="754476"/>
    <lineage>
        <taxon>Bacteria</taxon>
        <taxon>Pseudomonadati</taxon>
        <taxon>Pseudomonadota</taxon>
        <taxon>Gammaproteobacteria</taxon>
        <taxon>Thiotrichales</taxon>
        <taxon>Piscirickettsiaceae</taxon>
        <taxon>Methylophaga</taxon>
    </lineage>
</organism>
<name>I1XFJ8_METNJ</name>
<reference evidence="1 2" key="2">
    <citation type="journal article" date="2013" name="Int. J. Syst. Evol. Microbiol.">
        <title>Methylophaga nitratireducenticrescens sp. nov. and Methylophaga frappieri sp. nov., isolated from the biofilm of the methanol-fed denitrification system treating the seawater at the Montreal Biodome.</title>
        <authorList>
            <person name="Villeneuve C."/>
            <person name="Martineau C."/>
            <person name="Mauffrey F."/>
            <person name="Villemur R."/>
        </authorList>
    </citation>
    <scope>NUCLEOTIDE SEQUENCE [LARGE SCALE GENOMIC DNA]</scope>
    <source>
        <strain evidence="1 2">JAM1</strain>
    </source>
</reference>
<proteinExistence type="predicted"/>